<feature type="region of interest" description="Disordered" evidence="1">
    <location>
        <begin position="17"/>
        <end position="41"/>
    </location>
</feature>
<protein>
    <submittedName>
        <fullName evidence="2">Uncharacterized protein</fullName>
    </submittedName>
</protein>
<dbReference type="EMBL" id="AGNL01036072">
    <property type="protein sequence ID" value="EJK54282.1"/>
    <property type="molecule type" value="Genomic_DNA"/>
</dbReference>
<proteinExistence type="predicted"/>
<comment type="caution">
    <text evidence="2">The sequence shown here is derived from an EMBL/GenBank/DDBJ whole genome shotgun (WGS) entry which is preliminary data.</text>
</comment>
<dbReference type="AlphaFoldDB" id="K0S5Z4"/>
<evidence type="ECO:0000256" key="1">
    <source>
        <dbReference type="SAM" id="MobiDB-lite"/>
    </source>
</evidence>
<name>K0S5Z4_THAOC</name>
<evidence type="ECO:0000313" key="2">
    <source>
        <dbReference type="EMBL" id="EJK54282.1"/>
    </source>
</evidence>
<reference evidence="2 3" key="1">
    <citation type="journal article" date="2012" name="Genome Biol.">
        <title>Genome and low-iron response of an oceanic diatom adapted to chronic iron limitation.</title>
        <authorList>
            <person name="Lommer M."/>
            <person name="Specht M."/>
            <person name="Roy A.S."/>
            <person name="Kraemer L."/>
            <person name="Andreson R."/>
            <person name="Gutowska M.A."/>
            <person name="Wolf J."/>
            <person name="Bergner S.V."/>
            <person name="Schilhabel M.B."/>
            <person name="Klostermeier U.C."/>
            <person name="Beiko R.G."/>
            <person name="Rosenstiel P."/>
            <person name="Hippler M."/>
            <person name="Laroche J."/>
        </authorList>
    </citation>
    <scope>NUCLEOTIDE SEQUENCE [LARGE SCALE GENOMIC DNA]</scope>
    <source>
        <strain evidence="2 3">CCMP1005</strain>
    </source>
</reference>
<sequence length="268" mass="28505">MGSFNCRYTGFFAPRPQNNSGGLAEQNPLVEQGWGRRNGDRRSEGCGGCLGRAIAAMVWIIQFIIGPRAAVGRGRAYTIIHGGRRCPSGLWSRGVRIRGEAGVRVARAGNWATGCITRALAVGGASARSMHEKAREILACCQGRVQWISAEDIYDTTTRHDMDIEDDVGGPMAGGGGTFLGRREPTGGRAAIRGSTGRVAARGGRRGATAAGTGAKTTLRGEGIRSEYEATGEQGHSSYEAMDGSTVLQQVPFAVDWISTTMPRCWEL</sequence>
<organism evidence="2 3">
    <name type="scientific">Thalassiosira oceanica</name>
    <name type="common">Marine diatom</name>
    <dbReference type="NCBI Taxonomy" id="159749"/>
    <lineage>
        <taxon>Eukaryota</taxon>
        <taxon>Sar</taxon>
        <taxon>Stramenopiles</taxon>
        <taxon>Ochrophyta</taxon>
        <taxon>Bacillariophyta</taxon>
        <taxon>Coscinodiscophyceae</taxon>
        <taxon>Thalassiosirophycidae</taxon>
        <taxon>Thalassiosirales</taxon>
        <taxon>Thalassiosiraceae</taxon>
        <taxon>Thalassiosira</taxon>
    </lineage>
</organism>
<gene>
    <name evidence="2" type="ORF">THAOC_26112</name>
</gene>
<evidence type="ECO:0000313" key="3">
    <source>
        <dbReference type="Proteomes" id="UP000266841"/>
    </source>
</evidence>
<dbReference type="Proteomes" id="UP000266841">
    <property type="component" value="Unassembled WGS sequence"/>
</dbReference>
<accession>K0S5Z4</accession>
<keyword evidence="3" id="KW-1185">Reference proteome</keyword>